<reference evidence="7" key="1">
    <citation type="journal article" date="2019" name="Int. J. Syst. Evol. Microbiol.">
        <title>The Global Catalogue of Microorganisms (GCM) 10K type strain sequencing project: providing services to taxonomists for standard genome sequencing and annotation.</title>
        <authorList>
            <consortium name="The Broad Institute Genomics Platform"/>
            <consortium name="The Broad Institute Genome Sequencing Center for Infectious Disease"/>
            <person name="Wu L."/>
            <person name="Ma J."/>
        </authorList>
    </citation>
    <scope>NUCLEOTIDE SEQUENCE [LARGE SCALE GENOMIC DNA]</scope>
    <source>
        <strain evidence="7">KCTC 52274</strain>
    </source>
</reference>
<evidence type="ECO:0000256" key="2">
    <source>
        <dbReference type="ARBA" id="ARBA00022803"/>
    </source>
</evidence>
<dbReference type="SUPFAM" id="SSF48452">
    <property type="entry name" value="TPR-like"/>
    <property type="match status" value="1"/>
</dbReference>
<dbReference type="InterPro" id="IPR011990">
    <property type="entry name" value="TPR-like_helical_dom_sf"/>
</dbReference>
<dbReference type="EMBL" id="JBHULE010000008">
    <property type="protein sequence ID" value="MFD2562482.1"/>
    <property type="molecule type" value="Genomic_DNA"/>
</dbReference>
<dbReference type="PROSITE" id="PS50005">
    <property type="entry name" value="TPR"/>
    <property type="match status" value="1"/>
</dbReference>
<keyword evidence="4" id="KW-0812">Transmembrane</keyword>
<dbReference type="InterPro" id="IPR019734">
    <property type="entry name" value="TPR_rpt"/>
</dbReference>
<sequence>MNLYRFQLSVLFILFYASVNSQDLYSFYESLWDDKNIEISFIEKEVDSIVAIYESNREELKAIKIAGDFSKKLYRIQSYERAIDYTEYEISLYRKLDIKNNEYAKALYKLGFLYFKIKNFEKSLTCYREVIALNIDDYSTARAYCELGKYYYSINDYFRSDEYYVHGISGLEKFGNKNVLLIKYLNHALVLLNMSTPDSLDRAKELLDKVDQLFDQLPNYSIRDYRTFNNYYANYYSKIERYDFDKAKYYSNRNLSKAIQDKDSTFIYTSFVSLGDLYRDSQKEQQMDSAFFFLNEGIKYAIETEEKSTAYHQLSHYYFENNQYQDALDKIQKSLMESAGLGRDMNALPDLKELRISDNQHNILLALIQKSTILIKLYEEENNKKHIELALSNLLSADTLVDILIDVSKEDGSRLYWREKASEIYLKGILVCEILKESEKAFYFSEKKKALLLTEGILENIDKSKLPDTVLALENDLKKQILDIDNLISSNKNKDSITLLENARFNLKRQYQKQEDSLRILFPAYYKDQNTTGIVDLKNVQETMDDGDIVISYITNHDEYYDSFSVVYATLISKTQTEILRIGKLSELEKLVSAYRNQLSKPFETEQDRLAFNETASELYALLIPKDKISMSLYQKHLVIIPDGTLQYIPFEALIIDKKTNRYLIEDNEISYAYSMSFLQHNATVKREPSKDIVTFAPINFDHDNLEDISNSSNEIEGITKYIVGDRYSNEEASKYNFLSNTDDHKIIHLATHANFSDNLQIAFHDTNLEYHELYTSRNQAELVVLSACNTSLGEIAEGEGVMSLARGFFYAGANTVISSLWNANDKSTAQIMESFYHNLEEGQTKSKALHNAKINYLKSASLSDTSPHYWATFVLIGDAETKLFPSNILLYGIFFSLLLVLILSALVFFLKKR</sequence>
<comment type="caution">
    <text evidence="6">The sequence shown here is derived from an EMBL/GenBank/DDBJ whole genome shotgun (WGS) entry which is preliminary data.</text>
</comment>
<evidence type="ECO:0000256" key="3">
    <source>
        <dbReference type="PROSITE-ProRule" id="PRU00339"/>
    </source>
</evidence>
<dbReference type="Proteomes" id="UP001597319">
    <property type="component" value="Unassembled WGS sequence"/>
</dbReference>
<dbReference type="InterPro" id="IPR013105">
    <property type="entry name" value="TPR_2"/>
</dbReference>
<keyword evidence="2 3" id="KW-0802">TPR repeat</keyword>
<dbReference type="PANTHER" id="PTHR10098:SF108">
    <property type="entry name" value="TETRATRICOPEPTIDE REPEAT PROTEIN 28"/>
    <property type="match status" value="1"/>
</dbReference>
<dbReference type="SMART" id="SM00028">
    <property type="entry name" value="TPR"/>
    <property type="match status" value="3"/>
</dbReference>
<feature type="domain" description="CHAT" evidence="5">
    <location>
        <begin position="614"/>
        <end position="879"/>
    </location>
</feature>
<dbReference type="PANTHER" id="PTHR10098">
    <property type="entry name" value="RAPSYN-RELATED"/>
    <property type="match status" value="1"/>
</dbReference>
<evidence type="ECO:0000259" key="5">
    <source>
        <dbReference type="Pfam" id="PF12770"/>
    </source>
</evidence>
<keyword evidence="7" id="KW-1185">Reference proteome</keyword>
<accession>A0ABW5LC71</accession>
<dbReference type="Gene3D" id="1.25.40.10">
    <property type="entry name" value="Tetratricopeptide repeat domain"/>
    <property type="match status" value="2"/>
</dbReference>
<organism evidence="6 7">
    <name type="scientific">Aquimarina rubra</name>
    <dbReference type="NCBI Taxonomy" id="1920033"/>
    <lineage>
        <taxon>Bacteria</taxon>
        <taxon>Pseudomonadati</taxon>
        <taxon>Bacteroidota</taxon>
        <taxon>Flavobacteriia</taxon>
        <taxon>Flavobacteriales</taxon>
        <taxon>Flavobacteriaceae</taxon>
        <taxon>Aquimarina</taxon>
    </lineage>
</organism>
<feature type="transmembrane region" description="Helical" evidence="4">
    <location>
        <begin position="889"/>
        <end position="911"/>
    </location>
</feature>
<dbReference type="InterPro" id="IPR024983">
    <property type="entry name" value="CHAT_dom"/>
</dbReference>
<protein>
    <submittedName>
        <fullName evidence="6">CHAT domain-containing protein</fullName>
    </submittedName>
</protein>
<dbReference type="RefSeq" id="WP_378291114.1">
    <property type="nucleotide sequence ID" value="NZ_JBHULE010000008.1"/>
</dbReference>
<feature type="repeat" description="TPR" evidence="3">
    <location>
        <begin position="104"/>
        <end position="137"/>
    </location>
</feature>
<evidence type="ECO:0000313" key="6">
    <source>
        <dbReference type="EMBL" id="MFD2562482.1"/>
    </source>
</evidence>
<evidence type="ECO:0000313" key="7">
    <source>
        <dbReference type="Proteomes" id="UP001597319"/>
    </source>
</evidence>
<proteinExistence type="predicted"/>
<keyword evidence="4" id="KW-0472">Membrane</keyword>
<name>A0ABW5LC71_9FLAO</name>
<evidence type="ECO:0000256" key="4">
    <source>
        <dbReference type="SAM" id="Phobius"/>
    </source>
</evidence>
<evidence type="ECO:0000256" key="1">
    <source>
        <dbReference type="ARBA" id="ARBA00022737"/>
    </source>
</evidence>
<dbReference type="Pfam" id="PF12770">
    <property type="entry name" value="CHAT"/>
    <property type="match status" value="1"/>
</dbReference>
<gene>
    <name evidence="6" type="ORF">ACFSR1_07335</name>
</gene>
<dbReference type="Pfam" id="PF07719">
    <property type="entry name" value="TPR_2"/>
    <property type="match status" value="1"/>
</dbReference>
<keyword evidence="4" id="KW-1133">Transmembrane helix</keyword>
<keyword evidence="1" id="KW-0677">Repeat</keyword>